<dbReference type="STRING" id="1913578.LPB140_01600"/>
<dbReference type="OrthoDB" id="9790577at2"/>
<dbReference type="GO" id="GO:0008654">
    <property type="term" value="P:phospholipid biosynthetic process"/>
    <property type="evidence" value="ECO:0007669"/>
    <property type="project" value="InterPro"/>
</dbReference>
<accession>A0A1L3J9D4</accession>
<dbReference type="InterPro" id="IPR048254">
    <property type="entry name" value="CDP_ALCOHOL_P_TRANSF_CS"/>
</dbReference>
<dbReference type="Gene3D" id="1.20.120.1760">
    <property type="match status" value="1"/>
</dbReference>
<dbReference type="InterPro" id="IPR043130">
    <property type="entry name" value="CDP-OH_PTrfase_TM_dom"/>
</dbReference>
<sequence>MFDARIRPHIDPILNHIARILHRTGVGANMLSYIGVIIAIAVSIFLVYQAYLIALFLIIINRIIDGLDGAVARMGRPTPFGGYIDSIADYIFYIVIPLGFAFAVPQNMQSAMILIASFTLTAVSFLAYAAIAERAGIKDEHQYGDKSFLYNIGLMEGGETILFFILFCIFPAYFAPLAYIFAALCGLTIIQRMVIAAKKLS</sequence>
<feature type="transmembrane region" description="Helical" evidence="3">
    <location>
        <begin position="161"/>
        <end position="190"/>
    </location>
</feature>
<dbReference type="AlphaFoldDB" id="A0A1L3J9D4"/>
<reference evidence="4 5" key="1">
    <citation type="submission" date="2016-11" db="EMBL/GenBank/DDBJ databases">
        <title>Sphingorhabdus sp. LPB0140, isolated from marine environment.</title>
        <authorList>
            <person name="Kim E."/>
            <person name="Yi H."/>
        </authorList>
    </citation>
    <scope>NUCLEOTIDE SEQUENCE [LARGE SCALE GENOMIC DNA]</scope>
    <source>
        <strain evidence="4 5">LPB0140</strain>
    </source>
</reference>
<evidence type="ECO:0000256" key="1">
    <source>
        <dbReference type="ARBA" id="ARBA00022679"/>
    </source>
</evidence>
<organism evidence="4 5">
    <name type="scientific">Sphingorhabdus lutea</name>
    <dbReference type="NCBI Taxonomy" id="1913578"/>
    <lineage>
        <taxon>Bacteria</taxon>
        <taxon>Pseudomonadati</taxon>
        <taxon>Pseudomonadota</taxon>
        <taxon>Alphaproteobacteria</taxon>
        <taxon>Sphingomonadales</taxon>
        <taxon>Sphingomonadaceae</taxon>
        <taxon>Sphingorhabdus</taxon>
    </lineage>
</organism>
<dbReference type="Pfam" id="PF01066">
    <property type="entry name" value="CDP-OH_P_transf"/>
    <property type="match status" value="1"/>
</dbReference>
<feature type="transmembrane region" description="Helical" evidence="3">
    <location>
        <begin position="31"/>
        <end position="60"/>
    </location>
</feature>
<dbReference type="GO" id="GO:0016020">
    <property type="term" value="C:membrane"/>
    <property type="evidence" value="ECO:0007669"/>
    <property type="project" value="InterPro"/>
</dbReference>
<evidence type="ECO:0000313" key="5">
    <source>
        <dbReference type="Proteomes" id="UP000242561"/>
    </source>
</evidence>
<dbReference type="KEGG" id="sphl:LPB140_01600"/>
<proteinExistence type="inferred from homology"/>
<dbReference type="InterPro" id="IPR000462">
    <property type="entry name" value="CDP-OH_P_trans"/>
</dbReference>
<dbReference type="EMBL" id="CP018154">
    <property type="protein sequence ID" value="APG61739.1"/>
    <property type="molecule type" value="Genomic_DNA"/>
</dbReference>
<keyword evidence="5" id="KW-1185">Reference proteome</keyword>
<keyword evidence="3" id="KW-0472">Membrane</keyword>
<feature type="transmembrane region" description="Helical" evidence="3">
    <location>
        <begin position="111"/>
        <end position="131"/>
    </location>
</feature>
<feature type="transmembrane region" description="Helical" evidence="3">
    <location>
        <begin position="80"/>
        <end position="104"/>
    </location>
</feature>
<keyword evidence="3" id="KW-1133">Transmembrane helix</keyword>
<comment type="similarity">
    <text evidence="2">Belongs to the CDP-alcohol phosphatidyltransferase class-I family.</text>
</comment>
<keyword evidence="3" id="KW-0812">Transmembrane</keyword>
<dbReference type="RefSeq" id="WP_072558385.1">
    <property type="nucleotide sequence ID" value="NZ_CP018154.1"/>
</dbReference>
<evidence type="ECO:0008006" key="6">
    <source>
        <dbReference type="Google" id="ProtNLM"/>
    </source>
</evidence>
<evidence type="ECO:0000313" key="4">
    <source>
        <dbReference type="EMBL" id="APG61739.1"/>
    </source>
</evidence>
<keyword evidence="1 2" id="KW-0808">Transferase</keyword>
<evidence type="ECO:0000256" key="3">
    <source>
        <dbReference type="SAM" id="Phobius"/>
    </source>
</evidence>
<gene>
    <name evidence="4" type="ORF">LPB140_01600</name>
</gene>
<dbReference type="GO" id="GO:0016780">
    <property type="term" value="F:phosphotransferase activity, for other substituted phosphate groups"/>
    <property type="evidence" value="ECO:0007669"/>
    <property type="project" value="InterPro"/>
</dbReference>
<dbReference type="Proteomes" id="UP000242561">
    <property type="component" value="Chromosome"/>
</dbReference>
<protein>
    <recommendedName>
        <fullName evidence="6">CDP-alcohol phosphatidyltransferase family protein</fullName>
    </recommendedName>
</protein>
<dbReference type="PROSITE" id="PS00379">
    <property type="entry name" value="CDP_ALCOHOL_P_TRANSF"/>
    <property type="match status" value="1"/>
</dbReference>
<evidence type="ECO:0000256" key="2">
    <source>
        <dbReference type="RuleBase" id="RU003750"/>
    </source>
</evidence>
<name>A0A1L3J9D4_9SPHN</name>